<dbReference type="SUPFAM" id="SSF53474">
    <property type="entry name" value="alpha/beta-Hydrolases"/>
    <property type="match status" value="1"/>
</dbReference>
<name>A0A2X4TNV3_9NOCA</name>
<sequence length="254" mass="25963">MFRTEPFTVDSSTVRAAVVLPGTGSDADFVDRVFRGPLRSRGIDIVAVDPDPKRVVDSYVHAMDAAARSGPILVGGVSIGAAVASKWAAEHPGLAAGVLAALPAWTGDPQAAPAAASAKWTASELRARGLDDVTAAMAASSPAWLATELTRSWKAQWPDLPSALEEAAGVHALDVAGLRALQVPVGIAAAVDDAVHPLETGRQWAREIPRAALATLSLAEIGEDPSRLGSLCLTALDEACADPAPGGDRTGATG</sequence>
<dbReference type="RefSeq" id="WP_072698472.1">
    <property type="nucleotide sequence ID" value="NZ_JAFBBL010000001.1"/>
</dbReference>
<dbReference type="EMBL" id="LS483468">
    <property type="protein sequence ID" value="SQI29086.1"/>
    <property type="molecule type" value="Genomic_DNA"/>
</dbReference>
<dbReference type="GO" id="GO:0016787">
    <property type="term" value="F:hydrolase activity"/>
    <property type="evidence" value="ECO:0007669"/>
    <property type="project" value="UniProtKB-KW"/>
</dbReference>
<gene>
    <name evidence="1" type="ORF">NCTC10994_00791</name>
</gene>
<dbReference type="Proteomes" id="UP000249091">
    <property type="component" value="Chromosome 1"/>
</dbReference>
<keyword evidence="1" id="KW-0378">Hydrolase</keyword>
<organism evidence="1 2">
    <name type="scientific">Rhodococcus coprophilus</name>
    <dbReference type="NCBI Taxonomy" id="38310"/>
    <lineage>
        <taxon>Bacteria</taxon>
        <taxon>Bacillati</taxon>
        <taxon>Actinomycetota</taxon>
        <taxon>Actinomycetes</taxon>
        <taxon>Mycobacteriales</taxon>
        <taxon>Nocardiaceae</taxon>
        <taxon>Rhodococcus</taxon>
    </lineage>
</organism>
<proteinExistence type="predicted"/>
<evidence type="ECO:0000313" key="1">
    <source>
        <dbReference type="EMBL" id="SQI29086.1"/>
    </source>
</evidence>
<dbReference type="InterPro" id="IPR029058">
    <property type="entry name" value="AB_hydrolase_fold"/>
</dbReference>
<accession>A0A2X4TNV3</accession>
<evidence type="ECO:0000313" key="2">
    <source>
        <dbReference type="Proteomes" id="UP000249091"/>
    </source>
</evidence>
<protein>
    <submittedName>
        <fullName evidence="1">Alpha/beta hydrolase family</fullName>
    </submittedName>
</protein>
<dbReference type="Gene3D" id="3.40.50.1820">
    <property type="entry name" value="alpha/beta hydrolase"/>
    <property type="match status" value="1"/>
</dbReference>
<reference evidence="1 2" key="1">
    <citation type="submission" date="2018-06" db="EMBL/GenBank/DDBJ databases">
        <authorList>
            <consortium name="Pathogen Informatics"/>
            <person name="Doyle S."/>
        </authorList>
    </citation>
    <scope>NUCLEOTIDE SEQUENCE [LARGE SCALE GENOMIC DNA]</scope>
    <source>
        <strain evidence="1 2">NCTC10994</strain>
    </source>
</reference>
<dbReference type="KEGG" id="rcr:NCTC10994_00791"/>
<dbReference type="AlphaFoldDB" id="A0A2X4TNV3"/>
<keyword evidence="2" id="KW-1185">Reference proteome</keyword>
<dbReference type="STRING" id="1219011.GCA_001895045_00511"/>